<evidence type="ECO:0000259" key="6">
    <source>
        <dbReference type="PROSITE" id="PS50893"/>
    </source>
</evidence>
<sequence length="213" mass="23806">MLEVTDIYYNNGSLNVINSLSFLLKDGKFLAITGENGSGKSTLLDILSTVLKPSSGQIFFQGKEVYGDLFWYRRQIGISFGAPSGFYPRLNAIDNLVLFSFLKGNKLTEKEAKKLALATGLKELDIDKPYANYSLGMRQRLHLARACQAYHPLWILDEPTNGLDSEGIGFLSAKIQEHCANNGMVICVSHNKDFIAKHRHQEVKLLKHGIDNQ</sequence>
<dbReference type="RefSeq" id="WP_092509909.1">
    <property type="nucleotide sequence ID" value="NZ_CAWNQB010000034.1"/>
</dbReference>
<comment type="similarity">
    <text evidence="1">Belongs to the ABC transporter superfamily.</text>
</comment>
<keyword evidence="10" id="KW-1185">Reference proteome</keyword>
<dbReference type="Proteomes" id="UP000224607">
    <property type="component" value="Unassembled WGS sequence"/>
</dbReference>
<dbReference type="PANTHER" id="PTHR42711">
    <property type="entry name" value="ABC TRANSPORTER ATP-BINDING PROTEIN"/>
    <property type="match status" value="1"/>
</dbReference>
<accession>A0A1I3PN62</accession>
<dbReference type="InterPro" id="IPR003439">
    <property type="entry name" value="ABC_transporter-like_ATP-bd"/>
</dbReference>
<dbReference type="AlphaFoldDB" id="A0A1I3PN62"/>
<dbReference type="SUPFAM" id="SSF52540">
    <property type="entry name" value="P-loop containing nucleoside triphosphate hydrolases"/>
    <property type="match status" value="1"/>
</dbReference>
<gene>
    <name evidence="8" type="ORF">SAMN05421680_106199</name>
    <name evidence="7" type="ORF">Xmau_01462</name>
</gene>
<evidence type="ECO:0000256" key="2">
    <source>
        <dbReference type="ARBA" id="ARBA00022448"/>
    </source>
</evidence>
<dbReference type="GO" id="GO:0005524">
    <property type="term" value="F:ATP binding"/>
    <property type="evidence" value="ECO:0007669"/>
    <property type="project" value="UniProtKB-KW"/>
</dbReference>
<evidence type="ECO:0000256" key="4">
    <source>
        <dbReference type="ARBA" id="ARBA00022741"/>
    </source>
</evidence>
<dbReference type="InterPro" id="IPR050763">
    <property type="entry name" value="ABC_transporter_ATP-binding"/>
</dbReference>
<dbReference type="GO" id="GO:0016887">
    <property type="term" value="F:ATP hydrolysis activity"/>
    <property type="evidence" value="ECO:0007669"/>
    <property type="project" value="InterPro"/>
</dbReference>
<dbReference type="OrthoDB" id="9781337at2"/>
<dbReference type="STRING" id="351675.SAMN05421680_106199"/>
<evidence type="ECO:0000256" key="3">
    <source>
        <dbReference type="ARBA" id="ARBA00022458"/>
    </source>
</evidence>
<protein>
    <submittedName>
        <fullName evidence="8">ABC-2 type transport system ATP-binding protein</fullName>
    </submittedName>
    <submittedName>
        <fullName evidence="7">Heme exporter protein CcmA</fullName>
    </submittedName>
</protein>
<dbReference type="PROSITE" id="PS50893">
    <property type="entry name" value="ABC_TRANSPORTER_2"/>
    <property type="match status" value="1"/>
</dbReference>
<dbReference type="InterPro" id="IPR003593">
    <property type="entry name" value="AAA+_ATPase"/>
</dbReference>
<name>A0A1I3PN62_9GAMM</name>
<proteinExistence type="inferred from homology"/>
<evidence type="ECO:0000313" key="7">
    <source>
        <dbReference type="EMBL" id="PHM44749.1"/>
    </source>
</evidence>
<evidence type="ECO:0000256" key="5">
    <source>
        <dbReference type="ARBA" id="ARBA00022840"/>
    </source>
</evidence>
<evidence type="ECO:0000313" key="8">
    <source>
        <dbReference type="EMBL" id="SFJ22757.1"/>
    </source>
</evidence>
<feature type="domain" description="ABC transporter" evidence="6">
    <location>
        <begin position="2"/>
        <end position="210"/>
    </location>
</feature>
<reference evidence="7 10" key="3">
    <citation type="journal article" date="2017" name="Nat. Microbiol.">
        <title>Natural product diversity associated with the nematode symbionts Photorhabdus and Xenorhabdus.</title>
        <authorList>
            <person name="Tobias N.J."/>
            <person name="Wolff H."/>
            <person name="Djahanschiri B."/>
            <person name="Grundmann F."/>
            <person name="Kronenwerth M."/>
            <person name="Shi Y.M."/>
            <person name="Simonyi S."/>
            <person name="Grun P."/>
            <person name="Shapiro-Ilan D."/>
            <person name="Pidot S.J."/>
            <person name="Stinear T.P."/>
            <person name="Ebersberger I."/>
            <person name="Bode H.B."/>
        </authorList>
    </citation>
    <scope>NUCLEOTIDE SEQUENCE [LARGE SCALE GENOMIC DNA]</scope>
    <source>
        <strain evidence="7 10">DSM 17908</strain>
    </source>
</reference>
<dbReference type="EMBL" id="FORG01000006">
    <property type="protein sequence ID" value="SFJ22757.1"/>
    <property type="molecule type" value="Genomic_DNA"/>
</dbReference>
<dbReference type="SMART" id="SM00382">
    <property type="entry name" value="AAA"/>
    <property type="match status" value="1"/>
</dbReference>
<dbReference type="InterPro" id="IPR027417">
    <property type="entry name" value="P-loop_NTPase"/>
</dbReference>
<dbReference type="Gene3D" id="3.40.50.300">
    <property type="entry name" value="P-loop containing nucleotide triphosphate hydrolases"/>
    <property type="match status" value="1"/>
</dbReference>
<keyword evidence="2" id="KW-0813">Transport</keyword>
<reference evidence="9" key="1">
    <citation type="submission" date="2016-10" db="EMBL/GenBank/DDBJ databases">
        <authorList>
            <person name="Varghese N."/>
            <person name="Submissions S."/>
        </authorList>
    </citation>
    <scope>NUCLEOTIDE SEQUENCE [LARGE SCALE GENOMIC DNA]</scope>
    <source>
        <strain evidence="9">DSM 17908</strain>
    </source>
</reference>
<dbReference type="Pfam" id="PF00005">
    <property type="entry name" value="ABC_tran"/>
    <property type="match status" value="1"/>
</dbReference>
<dbReference type="EMBL" id="NITY01000004">
    <property type="protein sequence ID" value="PHM44749.1"/>
    <property type="molecule type" value="Genomic_DNA"/>
</dbReference>
<evidence type="ECO:0000313" key="9">
    <source>
        <dbReference type="Proteomes" id="UP000198919"/>
    </source>
</evidence>
<keyword evidence="4" id="KW-0547">Nucleotide-binding</keyword>
<evidence type="ECO:0000256" key="1">
    <source>
        <dbReference type="ARBA" id="ARBA00005417"/>
    </source>
</evidence>
<keyword evidence="5 8" id="KW-0067">ATP-binding</keyword>
<keyword evidence="3" id="KW-0536">Nodulation</keyword>
<dbReference type="PANTHER" id="PTHR42711:SF5">
    <property type="entry name" value="ABC TRANSPORTER ATP-BINDING PROTEIN NATA"/>
    <property type="match status" value="1"/>
</dbReference>
<organism evidence="8 9">
    <name type="scientific">Xenorhabdus mauleonii</name>
    <dbReference type="NCBI Taxonomy" id="351675"/>
    <lineage>
        <taxon>Bacteria</taxon>
        <taxon>Pseudomonadati</taxon>
        <taxon>Pseudomonadota</taxon>
        <taxon>Gammaproteobacteria</taxon>
        <taxon>Enterobacterales</taxon>
        <taxon>Morganellaceae</taxon>
        <taxon>Xenorhabdus</taxon>
    </lineage>
</organism>
<evidence type="ECO:0000313" key="10">
    <source>
        <dbReference type="Proteomes" id="UP000224607"/>
    </source>
</evidence>
<reference evidence="8" key="2">
    <citation type="submission" date="2016-10" db="EMBL/GenBank/DDBJ databases">
        <authorList>
            <person name="de Groot N.N."/>
        </authorList>
    </citation>
    <scope>NUCLEOTIDE SEQUENCE [LARGE SCALE GENOMIC DNA]</scope>
    <source>
        <strain evidence="8">DSM 17908</strain>
    </source>
</reference>
<dbReference type="Proteomes" id="UP000198919">
    <property type="component" value="Unassembled WGS sequence"/>
</dbReference>